<accession>A0A381X186</accession>
<sequence>MLIKHVRTISSLQVLLLLALLMAAVAMACGSDDRADGMVIGGTDDFPKRIRIVESTTIFTEDDMKAVGWKGQRDFVLEYPGTSLAKWGFMNQKEVGVLIYASVEDAKTLGVTAADGQTFRREEDGQAPDGDMIDRISCRDKAGASAVKANTGFTSKSFSASYLDPEIGESDDIQAVGGHCTNRYPTYNDYTVIGNLVLMCESDERNLTE</sequence>
<evidence type="ECO:0000313" key="1">
    <source>
        <dbReference type="EMBL" id="SVA58495.1"/>
    </source>
</evidence>
<dbReference type="EMBL" id="UINC01013557">
    <property type="protein sequence ID" value="SVA58495.1"/>
    <property type="molecule type" value="Genomic_DNA"/>
</dbReference>
<gene>
    <name evidence="1" type="ORF">METZ01_LOCUS111349</name>
</gene>
<dbReference type="PROSITE" id="PS51257">
    <property type="entry name" value="PROKAR_LIPOPROTEIN"/>
    <property type="match status" value="1"/>
</dbReference>
<proteinExistence type="predicted"/>
<protein>
    <submittedName>
        <fullName evidence="1">Uncharacterized protein</fullName>
    </submittedName>
</protein>
<dbReference type="AlphaFoldDB" id="A0A381X186"/>
<name>A0A381X186_9ZZZZ</name>
<feature type="non-terminal residue" evidence="1">
    <location>
        <position position="209"/>
    </location>
</feature>
<reference evidence="1" key="1">
    <citation type="submission" date="2018-05" db="EMBL/GenBank/DDBJ databases">
        <authorList>
            <person name="Lanie J.A."/>
            <person name="Ng W.-L."/>
            <person name="Kazmierczak K.M."/>
            <person name="Andrzejewski T.M."/>
            <person name="Davidsen T.M."/>
            <person name="Wayne K.J."/>
            <person name="Tettelin H."/>
            <person name="Glass J.I."/>
            <person name="Rusch D."/>
            <person name="Podicherti R."/>
            <person name="Tsui H.-C.T."/>
            <person name="Winkler M.E."/>
        </authorList>
    </citation>
    <scope>NUCLEOTIDE SEQUENCE</scope>
</reference>
<organism evidence="1">
    <name type="scientific">marine metagenome</name>
    <dbReference type="NCBI Taxonomy" id="408172"/>
    <lineage>
        <taxon>unclassified sequences</taxon>
        <taxon>metagenomes</taxon>
        <taxon>ecological metagenomes</taxon>
    </lineage>
</organism>